<dbReference type="InterPro" id="IPR012337">
    <property type="entry name" value="RNaseH-like_sf"/>
</dbReference>
<feature type="non-terminal residue" evidence="2">
    <location>
        <position position="51"/>
    </location>
</feature>
<evidence type="ECO:0000259" key="1">
    <source>
        <dbReference type="Pfam" id="PF05699"/>
    </source>
</evidence>
<reference evidence="2" key="1">
    <citation type="submission" date="2021-06" db="EMBL/GenBank/DDBJ databases">
        <authorList>
            <person name="Kallberg Y."/>
            <person name="Tangrot J."/>
            <person name="Rosling A."/>
        </authorList>
    </citation>
    <scope>NUCLEOTIDE SEQUENCE</scope>
    <source>
        <strain evidence="2">MT106</strain>
    </source>
</reference>
<gene>
    <name evidence="2" type="ORF">AGERDE_LOCUS11880</name>
</gene>
<dbReference type="Pfam" id="PF05699">
    <property type="entry name" value="Dimer_Tnp_hAT"/>
    <property type="match status" value="1"/>
</dbReference>
<evidence type="ECO:0000313" key="2">
    <source>
        <dbReference type="EMBL" id="CAG8662428.1"/>
    </source>
</evidence>
<dbReference type="EMBL" id="CAJVPL010006103">
    <property type="protein sequence ID" value="CAG8662428.1"/>
    <property type="molecule type" value="Genomic_DNA"/>
</dbReference>
<dbReference type="AlphaFoldDB" id="A0A9N9E2H6"/>
<keyword evidence="3" id="KW-1185">Reference proteome</keyword>
<dbReference type="InterPro" id="IPR008906">
    <property type="entry name" value="HATC_C_dom"/>
</dbReference>
<dbReference type="OrthoDB" id="2692378at2759"/>
<dbReference type="SUPFAM" id="SSF53098">
    <property type="entry name" value="Ribonuclease H-like"/>
    <property type="match status" value="1"/>
</dbReference>
<protein>
    <submittedName>
        <fullName evidence="2">8801_t:CDS:1</fullName>
    </submittedName>
</protein>
<dbReference type="Proteomes" id="UP000789831">
    <property type="component" value="Unassembled WGS sequence"/>
</dbReference>
<proteinExistence type="predicted"/>
<evidence type="ECO:0000313" key="3">
    <source>
        <dbReference type="Proteomes" id="UP000789831"/>
    </source>
</evidence>
<feature type="domain" description="HAT C-terminal dimerisation" evidence="1">
    <location>
        <begin position="5"/>
        <end position="51"/>
    </location>
</feature>
<sequence length="51" mass="5390">MVKGTSNTVPRLARMASDYLAIIASSVVSERAFSAGGSMITNKRSSLMPKT</sequence>
<accession>A0A9N9E2H6</accession>
<organism evidence="2 3">
    <name type="scientific">Ambispora gerdemannii</name>
    <dbReference type="NCBI Taxonomy" id="144530"/>
    <lineage>
        <taxon>Eukaryota</taxon>
        <taxon>Fungi</taxon>
        <taxon>Fungi incertae sedis</taxon>
        <taxon>Mucoromycota</taxon>
        <taxon>Glomeromycotina</taxon>
        <taxon>Glomeromycetes</taxon>
        <taxon>Archaeosporales</taxon>
        <taxon>Ambisporaceae</taxon>
        <taxon>Ambispora</taxon>
    </lineage>
</organism>
<dbReference type="GO" id="GO:0046983">
    <property type="term" value="F:protein dimerization activity"/>
    <property type="evidence" value="ECO:0007669"/>
    <property type="project" value="InterPro"/>
</dbReference>
<name>A0A9N9E2H6_9GLOM</name>
<comment type="caution">
    <text evidence="2">The sequence shown here is derived from an EMBL/GenBank/DDBJ whole genome shotgun (WGS) entry which is preliminary data.</text>
</comment>